<accession>A0AAV4ZNT7</accession>
<dbReference type="Gene3D" id="1.10.10.690">
    <property type="entry name" value="YidB-like"/>
    <property type="match status" value="1"/>
</dbReference>
<name>A0AAV4ZNT7_9HYPH</name>
<dbReference type="EMBL" id="BPQO01000013">
    <property type="protein sequence ID" value="GJD89695.1"/>
    <property type="molecule type" value="Genomic_DNA"/>
</dbReference>
<proteinExistence type="predicted"/>
<dbReference type="Pfam" id="PF20159">
    <property type="entry name" value="YidB"/>
    <property type="match status" value="1"/>
</dbReference>
<reference evidence="1" key="1">
    <citation type="journal article" date="2016" name="Front. Microbiol.">
        <title>Genome Sequence of the Piezophilic, Mesophilic Sulfate-Reducing Bacterium Desulfovibrio indicus J2T.</title>
        <authorList>
            <person name="Cao J."/>
            <person name="Maignien L."/>
            <person name="Shao Z."/>
            <person name="Alain K."/>
            <person name="Jebbar M."/>
        </authorList>
    </citation>
    <scope>NUCLEOTIDE SEQUENCE</scope>
    <source>
        <strain evidence="1">DSM 16372</strain>
    </source>
</reference>
<comment type="caution">
    <text evidence="1">The sequence shown here is derived from an EMBL/GenBank/DDBJ whole genome shotgun (WGS) entry which is preliminary data.</text>
</comment>
<dbReference type="SUPFAM" id="SSF140804">
    <property type="entry name" value="YidB-like"/>
    <property type="match status" value="1"/>
</dbReference>
<dbReference type="InterPro" id="IPR027405">
    <property type="entry name" value="YidB-like"/>
</dbReference>
<evidence type="ECO:0008006" key="3">
    <source>
        <dbReference type="Google" id="ProtNLM"/>
    </source>
</evidence>
<reference evidence="1" key="2">
    <citation type="submission" date="2021-08" db="EMBL/GenBank/DDBJ databases">
        <authorList>
            <person name="Tani A."/>
            <person name="Ola A."/>
            <person name="Ogura Y."/>
            <person name="Katsura K."/>
            <person name="Hayashi T."/>
        </authorList>
    </citation>
    <scope>NUCLEOTIDE SEQUENCE</scope>
    <source>
        <strain evidence="1">DSM 16372</strain>
    </source>
</reference>
<dbReference type="AlphaFoldDB" id="A0AAV4ZNT7"/>
<evidence type="ECO:0000313" key="1">
    <source>
        <dbReference type="EMBL" id="GJD89695.1"/>
    </source>
</evidence>
<dbReference type="InterPro" id="IPR045372">
    <property type="entry name" value="YidB"/>
</dbReference>
<gene>
    <name evidence="1" type="ORF">BHAOGJBA_3225</name>
</gene>
<dbReference type="RefSeq" id="WP_066918960.1">
    <property type="nucleotide sequence ID" value="NZ_BPQO01000013.1"/>
</dbReference>
<evidence type="ECO:0000313" key="2">
    <source>
        <dbReference type="Proteomes" id="UP001055247"/>
    </source>
</evidence>
<dbReference type="Proteomes" id="UP001055247">
    <property type="component" value="Unassembled WGS sequence"/>
</dbReference>
<organism evidence="1 2">
    <name type="scientific">Methylobacterium hispanicum</name>
    <dbReference type="NCBI Taxonomy" id="270350"/>
    <lineage>
        <taxon>Bacteria</taxon>
        <taxon>Pseudomonadati</taxon>
        <taxon>Pseudomonadota</taxon>
        <taxon>Alphaproteobacteria</taxon>
        <taxon>Hyphomicrobiales</taxon>
        <taxon>Methylobacteriaceae</taxon>
        <taxon>Methylobacterium</taxon>
    </lineage>
</organism>
<keyword evidence="2" id="KW-1185">Reference proteome</keyword>
<protein>
    <recommendedName>
        <fullName evidence="3">DUF937 domain-containing protein</fullName>
    </recommendedName>
</protein>
<sequence length="159" mass="16574">MSKGYPSMTALLGLLAVAGYQNRDKIAEWLGGKAGETHRSPVPQVPNAAPATGMPANLDRLLGGVGSAGIGSLIASGLGELVDHFSKGGHGETAQSWINPGPNRDIRAAELERVIGPETLASLEERTGLSRSELLARLSRELPAAVDRYSPDGRLPTLG</sequence>